<dbReference type="RefSeq" id="WP_379871593.1">
    <property type="nucleotide sequence ID" value="NZ_JBHTBH010000006.1"/>
</dbReference>
<proteinExistence type="predicted"/>
<comment type="caution">
    <text evidence="1">The sequence shown here is derived from an EMBL/GenBank/DDBJ whole genome shotgun (WGS) entry which is preliminary data.</text>
</comment>
<gene>
    <name evidence="1" type="ORF">ACFQRF_14435</name>
</gene>
<dbReference type="EMBL" id="JBHTBH010000006">
    <property type="protein sequence ID" value="MFC7328941.1"/>
    <property type="molecule type" value="Genomic_DNA"/>
</dbReference>
<organism evidence="1 2">
    <name type="scientific">Marinactinospora rubrisoli</name>
    <dbReference type="NCBI Taxonomy" id="2715399"/>
    <lineage>
        <taxon>Bacteria</taxon>
        <taxon>Bacillati</taxon>
        <taxon>Actinomycetota</taxon>
        <taxon>Actinomycetes</taxon>
        <taxon>Streptosporangiales</taxon>
        <taxon>Nocardiopsidaceae</taxon>
        <taxon>Marinactinospora</taxon>
    </lineage>
</organism>
<evidence type="ECO:0000313" key="2">
    <source>
        <dbReference type="Proteomes" id="UP001596540"/>
    </source>
</evidence>
<accession>A0ABW2KI68</accession>
<keyword evidence="2" id="KW-1185">Reference proteome</keyword>
<dbReference type="Proteomes" id="UP001596540">
    <property type="component" value="Unassembled WGS sequence"/>
</dbReference>
<sequence>MFDERGDPRLPEAGPQDPAEIYWSMVASRDGVGRIQPEDILG</sequence>
<reference evidence="2" key="1">
    <citation type="journal article" date="2019" name="Int. J. Syst. Evol. Microbiol.">
        <title>The Global Catalogue of Microorganisms (GCM) 10K type strain sequencing project: providing services to taxonomists for standard genome sequencing and annotation.</title>
        <authorList>
            <consortium name="The Broad Institute Genomics Platform"/>
            <consortium name="The Broad Institute Genome Sequencing Center for Infectious Disease"/>
            <person name="Wu L."/>
            <person name="Ma J."/>
        </authorList>
    </citation>
    <scope>NUCLEOTIDE SEQUENCE [LARGE SCALE GENOMIC DNA]</scope>
    <source>
        <strain evidence="2">CGMCC 4.7382</strain>
    </source>
</reference>
<name>A0ABW2KI68_9ACTN</name>
<protein>
    <submittedName>
        <fullName evidence="1">Uncharacterized protein</fullName>
    </submittedName>
</protein>
<evidence type="ECO:0000313" key="1">
    <source>
        <dbReference type="EMBL" id="MFC7328941.1"/>
    </source>
</evidence>